<dbReference type="GeneID" id="87809090"/>
<dbReference type="SUPFAM" id="SSF53067">
    <property type="entry name" value="Actin-like ATPase domain"/>
    <property type="match status" value="2"/>
</dbReference>
<organism evidence="6 7">
    <name type="scientific">Vanrija pseudolonga</name>
    <dbReference type="NCBI Taxonomy" id="143232"/>
    <lineage>
        <taxon>Eukaryota</taxon>
        <taxon>Fungi</taxon>
        <taxon>Dikarya</taxon>
        <taxon>Basidiomycota</taxon>
        <taxon>Agaricomycotina</taxon>
        <taxon>Tremellomycetes</taxon>
        <taxon>Trichosporonales</taxon>
        <taxon>Trichosporonaceae</taxon>
        <taxon>Vanrija</taxon>
    </lineage>
</organism>
<dbReference type="GO" id="GO:0045127">
    <property type="term" value="F:N-acetylglucosamine kinase activity"/>
    <property type="evidence" value="ECO:0007669"/>
    <property type="project" value="UniProtKB-EC"/>
</dbReference>
<dbReference type="AlphaFoldDB" id="A0AAF0YCQ3"/>
<dbReference type="Pfam" id="PF01869">
    <property type="entry name" value="BcrAD_BadFG"/>
    <property type="match status" value="1"/>
</dbReference>
<proteinExistence type="inferred from homology"/>
<dbReference type="InterPro" id="IPR002731">
    <property type="entry name" value="ATPase_BadF"/>
</dbReference>
<dbReference type="RefSeq" id="XP_062628403.1">
    <property type="nucleotide sequence ID" value="XM_062772418.1"/>
</dbReference>
<keyword evidence="6" id="KW-0418">Kinase</keyword>
<evidence type="ECO:0000256" key="3">
    <source>
        <dbReference type="ARBA" id="ARBA00014974"/>
    </source>
</evidence>
<dbReference type="Gene3D" id="3.30.420.40">
    <property type="match status" value="2"/>
</dbReference>
<comment type="similarity">
    <text evidence="1">Belongs to the eukaryotic-type N-acetylglucosamine kinase family.</text>
</comment>
<keyword evidence="6" id="KW-0808">Transferase</keyword>
<evidence type="ECO:0000256" key="1">
    <source>
        <dbReference type="ARBA" id="ARBA00006198"/>
    </source>
</evidence>
<evidence type="ECO:0000256" key="4">
    <source>
        <dbReference type="ARBA" id="ARBA00031123"/>
    </source>
</evidence>
<evidence type="ECO:0000313" key="6">
    <source>
        <dbReference type="EMBL" id="WOO82371.1"/>
    </source>
</evidence>
<evidence type="ECO:0000313" key="7">
    <source>
        <dbReference type="Proteomes" id="UP000827549"/>
    </source>
</evidence>
<name>A0AAF0YCQ3_9TREE</name>
<protein>
    <recommendedName>
        <fullName evidence="3">N-acetyl-D-glucosamine kinase</fullName>
        <ecNumber evidence="2">2.7.1.59</ecNumber>
    </recommendedName>
    <alternativeName>
        <fullName evidence="4">GlcNAc kinase</fullName>
    </alternativeName>
</protein>
<feature type="domain" description="ATPase BadF/BadG/BcrA/BcrD type" evidence="5">
    <location>
        <begin position="13"/>
        <end position="312"/>
    </location>
</feature>
<dbReference type="PANTHER" id="PTHR43190:SF3">
    <property type="entry name" value="N-ACETYL-D-GLUCOSAMINE KINASE"/>
    <property type="match status" value="1"/>
</dbReference>
<evidence type="ECO:0000259" key="5">
    <source>
        <dbReference type="Pfam" id="PF01869"/>
    </source>
</evidence>
<sequence>MPAMRLERLYLCVDAGGTKVAVAIADHEGSIVAEGFAGPANMAELGVGVAVGEILKAVAQAVAALPSSSSEPASSEPYRCPIAFEEAWVGVSGCDTPTDVARLSAALAPVFPRPVEVMNDALILSLVMRERRAEWCAAVVSGTGSVALGVDAQGQWGKRGGFGFLFGDPGSGYHLGLVAIRRACEAYDEGREVDGVAQLIRERFGAESTDDVPARCHDVPTDLDPVSASNARKLRIAGLAPEVLSRAGSDELAAAALAECAAGLAVDIASLARQAKRDGRVRGGLAITGGLGVQPAYGAALEAALDRMGVQFDWVETVTSPARRGAAALAALHL</sequence>
<dbReference type="EC" id="2.7.1.59" evidence="2"/>
<dbReference type="InterPro" id="IPR052519">
    <property type="entry name" value="Euk-type_GlcNAc_Kinase"/>
</dbReference>
<dbReference type="InterPro" id="IPR043129">
    <property type="entry name" value="ATPase_NBD"/>
</dbReference>
<keyword evidence="7" id="KW-1185">Reference proteome</keyword>
<dbReference type="Proteomes" id="UP000827549">
    <property type="component" value="Chromosome 4"/>
</dbReference>
<reference evidence="6" key="1">
    <citation type="submission" date="2023-10" db="EMBL/GenBank/DDBJ databases">
        <authorList>
            <person name="Noh H."/>
        </authorList>
    </citation>
    <scope>NUCLEOTIDE SEQUENCE</scope>
    <source>
        <strain evidence="6">DUCC4014</strain>
    </source>
</reference>
<gene>
    <name evidence="6" type="primary">nagk</name>
    <name evidence="6" type="ORF">LOC62_04G005862</name>
</gene>
<accession>A0AAF0YCQ3</accession>
<evidence type="ECO:0000256" key="2">
    <source>
        <dbReference type="ARBA" id="ARBA00012122"/>
    </source>
</evidence>
<dbReference type="EMBL" id="CP086717">
    <property type="protein sequence ID" value="WOO82371.1"/>
    <property type="molecule type" value="Genomic_DNA"/>
</dbReference>
<dbReference type="PANTHER" id="PTHR43190">
    <property type="entry name" value="N-ACETYL-D-GLUCOSAMINE KINASE"/>
    <property type="match status" value="1"/>
</dbReference>